<name>A0AAW0AF86_9AGAR</name>
<evidence type="ECO:0000256" key="1">
    <source>
        <dbReference type="SAM" id="Phobius"/>
    </source>
</evidence>
<keyword evidence="1" id="KW-0472">Membrane</keyword>
<reference evidence="3 4" key="1">
    <citation type="journal article" date="2024" name="J Genomics">
        <title>Draft genome sequencing and assembly of Favolaschia claudopus CIRM-BRFM 2984 isolated from oak limbs.</title>
        <authorList>
            <person name="Navarro D."/>
            <person name="Drula E."/>
            <person name="Chaduli D."/>
            <person name="Cazenave R."/>
            <person name="Ahrendt S."/>
            <person name="Wang J."/>
            <person name="Lipzen A."/>
            <person name="Daum C."/>
            <person name="Barry K."/>
            <person name="Grigoriev I.V."/>
            <person name="Favel A."/>
            <person name="Rosso M.N."/>
            <person name="Martin F."/>
        </authorList>
    </citation>
    <scope>NUCLEOTIDE SEQUENCE [LARGE SCALE GENOMIC DNA]</scope>
    <source>
        <strain evidence="3 4">CIRM-BRFM 2984</strain>
    </source>
</reference>
<evidence type="ECO:0000313" key="3">
    <source>
        <dbReference type="EMBL" id="KAK7007662.1"/>
    </source>
</evidence>
<evidence type="ECO:0000313" key="4">
    <source>
        <dbReference type="Proteomes" id="UP001362999"/>
    </source>
</evidence>
<feature type="transmembrane region" description="Helical" evidence="1">
    <location>
        <begin position="104"/>
        <end position="125"/>
    </location>
</feature>
<accession>A0AAW0AF86</accession>
<dbReference type="EMBL" id="JAWWNJ010000070">
    <property type="protein sequence ID" value="KAK7007662.1"/>
    <property type="molecule type" value="Genomic_DNA"/>
</dbReference>
<proteinExistence type="predicted"/>
<comment type="caution">
    <text evidence="3">The sequence shown here is derived from an EMBL/GenBank/DDBJ whole genome shotgun (WGS) entry which is preliminary data.</text>
</comment>
<feature type="domain" description="DUF6534" evidence="2">
    <location>
        <begin position="111"/>
        <end position="208"/>
    </location>
</feature>
<protein>
    <recommendedName>
        <fullName evidence="2">DUF6534 domain-containing protein</fullName>
    </recommendedName>
</protein>
<keyword evidence="1" id="KW-0812">Transmembrane</keyword>
<sequence>MHPSHGRHGRISTGRLLCNPYRTRAVFEPLESWTGRAREPALIEQAVLGFFSFRIYTLSENLSIPLLIVSVTTIRLIASMVTFGVTLNLPSLASYTAHWGWLSIMQWSLGVANDFLTTGSLVYLLHTQRAGMRKRTVAVMDKVILWSVGSKTGMLTRYNVSACHLLGGLTPPPQCIVDIHAGLLIWLAVFVIVSRMYSNTLLANLNSRGILRSMNDPRQVSLSNIPETIETLQTGDDKLFVGAAAPICDPRSIV</sequence>
<keyword evidence="1" id="KW-1133">Transmembrane helix</keyword>
<organism evidence="3 4">
    <name type="scientific">Favolaschia claudopus</name>
    <dbReference type="NCBI Taxonomy" id="2862362"/>
    <lineage>
        <taxon>Eukaryota</taxon>
        <taxon>Fungi</taxon>
        <taxon>Dikarya</taxon>
        <taxon>Basidiomycota</taxon>
        <taxon>Agaricomycotina</taxon>
        <taxon>Agaricomycetes</taxon>
        <taxon>Agaricomycetidae</taxon>
        <taxon>Agaricales</taxon>
        <taxon>Marasmiineae</taxon>
        <taxon>Mycenaceae</taxon>
        <taxon>Favolaschia</taxon>
    </lineage>
</organism>
<dbReference type="Pfam" id="PF20152">
    <property type="entry name" value="DUF6534"/>
    <property type="match status" value="1"/>
</dbReference>
<keyword evidence="4" id="KW-1185">Reference proteome</keyword>
<dbReference type="AlphaFoldDB" id="A0AAW0AF86"/>
<feature type="transmembrane region" description="Helical" evidence="1">
    <location>
        <begin position="62"/>
        <end position="84"/>
    </location>
</feature>
<evidence type="ECO:0000259" key="2">
    <source>
        <dbReference type="Pfam" id="PF20152"/>
    </source>
</evidence>
<gene>
    <name evidence="3" type="ORF">R3P38DRAFT_3281401</name>
</gene>
<dbReference type="InterPro" id="IPR045339">
    <property type="entry name" value="DUF6534"/>
</dbReference>
<dbReference type="Proteomes" id="UP001362999">
    <property type="component" value="Unassembled WGS sequence"/>
</dbReference>